<dbReference type="Pfam" id="PF03721">
    <property type="entry name" value="UDPG_MGDP_dh_N"/>
    <property type="match status" value="1"/>
</dbReference>
<dbReference type="EMBL" id="LR797502">
    <property type="protein sequence ID" value="CAB4221340.1"/>
    <property type="molecule type" value="Genomic_DNA"/>
</dbReference>
<dbReference type="PIRSF" id="PIRSF500136">
    <property type="entry name" value="UDP_ManNAc_DH"/>
    <property type="match status" value="1"/>
</dbReference>
<reference evidence="5" key="1">
    <citation type="submission" date="2020-04" db="EMBL/GenBank/DDBJ databases">
        <authorList>
            <person name="Chiriac C."/>
            <person name="Salcher M."/>
            <person name="Ghai R."/>
            <person name="Kavagutti S V."/>
        </authorList>
    </citation>
    <scope>NUCLEOTIDE SEQUENCE</scope>
</reference>
<dbReference type="SUPFAM" id="SSF51735">
    <property type="entry name" value="NAD(P)-binding Rossmann-fold domains"/>
    <property type="match status" value="1"/>
</dbReference>
<evidence type="ECO:0000313" key="7">
    <source>
        <dbReference type="EMBL" id="CAB4186948.1"/>
    </source>
</evidence>
<dbReference type="SUPFAM" id="SSF52413">
    <property type="entry name" value="UDP-glucose/GDP-mannose dehydrogenase C-terminal domain"/>
    <property type="match status" value="1"/>
</dbReference>
<gene>
    <name evidence="7" type="ORF">UFOVP1146_294</name>
    <name evidence="8" type="ORF">UFOVP1638_271</name>
    <name evidence="5" type="ORF">UFOVP812_207</name>
    <name evidence="6" type="ORF">UFOVP818_358</name>
</gene>
<dbReference type="InterPro" id="IPR036220">
    <property type="entry name" value="UDP-Glc/GDP-Man_DH_C_sf"/>
</dbReference>
<dbReference type="GO" id="GO:0051287">
    <property type="term" value="F:NAD binding"/>
    <property type="evidence" value="ECO:0007669"/>
    <property type="project" value="InterPro"/>
</dbReference>
<dbReference type="EMBL" id="LR797099">
    <property type="protein sequence ID" value="CAB4186948.1"/>
    <property type="molecule type" value="Genomic_DNA"/>
</dbReference>
<dbReference type="PANTHER" id="PTHR43750">
    <property type="entry name" value="UDP-GLUCOSE 6-DEHYDROGENASE TUAD"/>
    <property type="match status" value="1"/>
</dbReference>
<evidence type="ECO:0000313" key="8">
    <source>
        <dbReference type="EMBL" id="CAB4221340.1"/>
    </source>
</evidence>
<protein>
    <submittedName>
        <fullName evidence="5">Ugd Predicted UDP-glucose 6-dehydrogenase</fullName>
    </submittedName>
</protein>
<evidence type="ECO:0000256" key="1">
    <source>
        <dbReference type="ARBA" id="ARBA00006601"/>
    </source>
</evidence>
<accession>A0A6J5P3M5</accession>
<evidence type="ECO:0000256" key="2">
    <source>
        <dbReference type="PIRNR" id="PIRNR000124"/>
    </source>
</evidence>
<dbReference type="InterPro" id="IPR017476">
    <property type="entry name" value="UDP-Glc/GDP-Man"/>
</dbReference>
<dbReference type="EMBL" id="LR796776">
    <property type="protein sequence ID" value="CAB4165822.1"/>
    <property type="molecule type" value="Genomic_DNA"/>
</dbReference>
<dbReference type="GO" id="GO:0000271">
    <property type="term" value="P:polysaccharide biosynthetic process"/>
    <property type="evidence" value="ECO:0007669"/>
    <property type="project" value="InterPro"/>
</dbReference>
<evidence type="ECO:0000313" key="6">
    <source>
        <dbReference type="EMBL" id="CAB4165822.1"/>
    </source>
</evidence>
<comment type="similarity">
    <text evidence="1 2">Belongs to the UDP-glucose/GDP-mannose dehydrogenase family.</text>
</comment>
<dbReference type="InterPro" id="IPR036291">
    <property type="entry name" value="NAD(P)-bd_dom_sf"/>
</dbReference>
<dbReference type="InterPro" id="IPR028359">
    <property type="entry name" value="UDP_ManNAc/GlcNAc_DH"/>
</dbReference>
<dbReference type="SUPFAM" id="SSF48179">
    <property type="entry name" value="6-phosphogluconate dehydrogenase C-terminal domain-like"/>
    <property type="match status" value="1"/>
</dbReference>
<dbReference type="GO" id="GO:0016616">
    <property type="term" value="F:oxidoreductase activity, acting on the CH-OH group of donors, NAD or NADP as acceptor"/>
    <property type="evidence" value="ECO:0007669"/>
    <property type="project" value="InterPro"/>
</dbReference>
<dbReference type="Pfam" id="PF00984">
    <property type="entry name" value="UDPG_MGDP_dh"/>
    <property type="match status" value="1"/>
</dbReference>
<dbReference type="Gene3D" id="3.40.50.720">
    <property type="entry name" value="NAD(P)-binding Rossmann-like Domain"/>
    <property type="match status" value="2"/>
</dbReference>
<proteinExistence type="inferred from homology"/>
<dbReference type="GO" id="GO:0016628">
    <property type="term" value="F:oxidoreductase activity, acting on the CH-CH group of donors, NAD or NADP as acceptor"/>
    <property type="evidence" value="ECO:0007669"/>
    <property type="project" value="InterPro"/>
</dbReference>
<evidence type="ECO:0000313" key="5">
    <source>
        <dbReference type="EMBL" id="CAB4163938.1"/>
    </source>
</evidence>
<organism evidence="5">
    <name type="scientific">uncultured Caudovirales phage</name>
    <dbReference type="NCBI Taxonomy" id="2100421"/>
    <lineage>
        <taxon>Viruses</taxon>
        <taxon>Duplodnaviria</taxon>
        <taxon>Heunggongvirae</taxon>
        <taxon>Uroviricota</taxon>
        <taxon>Caudoviricetes</taxon>
        <taxon>Peduoviridae</taxon>
        <taxon>Maltschvirus</taxon>
        <taxon>Maltschvirus maltsch</taxon>
    </lineage>
</organism>
<feature type="domain" description="UDP-glucose/GDP-mannose dehydrogenase dimerisation" evidence="3">
    <location>
        <begin position="185"/>
        <end position="275"/>
    </location>
</feature>
<evidence type="ECO:0000259" key="3">
    <source>
        <dbReference type="Pfam" id="PF00984"/>
    </source>
</evidence>
<dbReference type="PANTHER" id="PTHR43750:SF3">
    <property type="entry name" value="UDP-GLUCOSE 6-DEHYDROGENASE TUAD"/>
    <property type="match status" value="1"/>
</dbReference>
<dbReference type="PIRSF" id="PIRSF000124">
    <property type="entry name" value="UDPglc_GDPman_dh"/>
    <property type="match status" value="1"/>
</dbReference>
<feature type="domain" description="UDP-glucose/GDP-mannose dehydrogenase N-terminal" evidence="4">
    <location>
        <begin position="44"/>
        <end position="160"/>
    </location>
</feature>
<name>A0A6J5P3M5_9CAUD</name>
<dbReference type="InterPro" id="IPR001732">
    <property type="entry name" value="UDP-Glc/GDP-Man_DH_N"/>
</dbReference>
<evidence type="ECO:0000259" key="4">
    <source>
        <dbReference type="Pfam" id="PF03721"/>
    </source>
</evidence>
<sequence>MKIGIIGLGKLGLDCAEVFAEHYTVRGYDPFPRRSKSVIICDTVAEVIKKSDWIFIAVPTPHAAGYDGATPSSHLQPRDFGYDAVKSTLIRINEHADTPKRVVLISTVLPGTVRKQLASMLFEQHQLLYNPYLIAMGSIKWDMVNPEMVIIGGETADHSDIQELVDLYKPLMENNPRYVIGTWDECEAIKIFYNTFISAKIGLVNMIQDFALKIGNINVDVVTDALAQSTMRIMGPKYMTAGMGDAGSCHPRDNIALRWLAKEYDVGYDMFDTIMSAREVQAENLAKFLIAQSQAHGNLPIVIHGKAYKPDVAYCAGSYSMLIGHYINAAGHSVVYVDPLADDQLDTVASVDEAAVILMAHNTTITYGYTGEVYVDTKYFEFAPGSIIVDPWRQHPHIEGMTVVHYGNTRERKHYGN</sequence>
<dbReference type="EMBL" id="LR796758">
    <property type="protein sequence ID" value="CAB4163938.1"/>
    <property type="molecule type" value="Genomic_DNA"/>
</dbReference>
<dbReference type="InterPro" id="IPR008927">
    <property type="entry name" value="6-PGluconate_DH-like_C_sf"/>
</dbReference>
<dbReference type="InterPro" id="IPR014026">
    <property type="entry name" value="UDP-Glc/GDP-Man_DH_dimer"/>
</dbReference>